<sequence>MEAIITSHPLTSLAAVTAATSYLNAKFAIGSDLRDIQHGRDFARRKQRRVACAKRTHSLYEILEQSGAKDGDDAVWFEGKTKSYGQLKQGKLYMMDLPKQLNQSFFASFLVPSSARCSYSLMYRVVEVGDEKVDQFAGLLHARGIKAGDVVAVFMTNSPEMVVTILSLSKLGAVAGLINTNLRNNTSIHALDVIKPIYMLSTPDLAQHVKSDLPHISLDFSSFTLPAESPVPPNVELIGSDVLQNASHVDLVPANRSLTDMALLIYTSGTTGKPKACVIRNDLLWITSTPLTTDVRKPSKYYPLRTYSPLPLSHGTAFLAGLCYTLGSSGTFCLARKFSASNFWKDATECSANRILYVGELCRYLLAAPASPYDRSHAVTHAFGNGLRVDIWNKFKERFGIEEIREIYRATEGVAKFDNHGRGVAGAGKIGFAGPIKRYLEDVTFVVKYDPETQMPVRDPKTGFCIKADLGQEGEVIGRVLDLKLLSNYLDDDAATEKKLLRDVFQKGDLFQRMGDLVVHEESGWVRFQERVGETFRWKGENVSAGEVRDHICMIPSVMDAAVFGVKLDNYDGQAGGAAVVLRLRTEASEAEFINSLRASLAKSGLPLYALPRLLRMTNSIATGDTFKQAKTTIERLSWNPNIIPPPEVKSNGRGQQLTDELEVDTLYWFNPAKGYQKLDKRAWSGLQRGTVRL</sequence>
<feature type="domain" description="AMP-dependent synthetase/ligase" evidence="3">
    <location>
        <begin position="130"/>
        <end position="475"/>
    </location>
</feature>
<proteinExistence type="inferred from homology"/>
<dbReference type="InterPro" id="IPR000873">
    <property type="entry name" value="AMP-dep_synth/lig_dom"/>
</dbReference>
<dbReference type="EMBL" id="LCZI01000234">
    <property type="protein sequence ID" value="KKZ67555.1"/>
    <property type="molecule type" value="Genomic_DNA"/>
</dbReference>
<name>A0A0G2IBA5_9EURO</name>
<evidence type="ECO:0000313" key="4">
    <source>
        <dbReference type="EMBL" id="KKZ67555.1"/>
    </source>
</evidence>
<dbReference type="PROSITE" id="PS00455">
    <property type="entry name" value="AMP_BINDING"/>
    <property type="match status" value="1"/>
</dbReference>
<dbReference type="GO" id="GO:0044539">
    <property type="term" value="P:long-chain fatty acid import into cell"/>
    <property type="evidence" value="ECO:0007669"/>
    <property type="project" value="TreeGrafter"/>
</dbReference>
<comment type="caution">
    <text evidence="4">The sequence shown here is derived from an EMBL/GenBank/DDBJ whole genome shotgun (WGS) entry which is preliminary data.</text>
</comment>
<gene>
    <name evidence="4" type="ORF">EMCG_06789</name>
</gene>
<dbReference type="InterPro" id="IPR020845">
    <property type="entry name" value="AMP-binding_CS"/>
</dbReference>
<protein>
    <recommendedName>
        <fullName evidence="3">AMP-dependent synthetase/ligase domain-containing protein</fullName>
    </recommendedName>
</protein>
<evidence type="ECO:0000313" key="5">
    <source>
        <dbReference type="Proteomes" id="UP000034164"/>
    </source>
</evidence>
<dbReference type="PANTHER" id="PTHR43107:SF20">
    <property type="entry name" value="FATTY ACID TRANSPORTER_ACYL-COA SYNTHETASE (FAT1), PUTATIVE (AFU_ORTHOLOGUE AFUA_2G11360)-RELATED"/>
    <property type="match status" value="1"/>
</dbReference>
<dbReference type="InterPro" id="IPR045851">
    <property type="entry name" value="AMP-bd_C_sf"/>
</dbReference>
<dbReference type="GO" id="GO:0004467">
    <property type="term" value="F:long-chain fatty acid-CoA ligase activity"/>
    <property type="evidence" value="ECO:0007669"/>
    <property type="project" value="TreeGrafter"/>
</dbReference>
<dbReference type="GO" id="GO:0009898">
    <property type="term" value="C:cytoplasmic side of plasma membrane"/>
    <property type="evidence" value="ECO:0007669"/>
    <property type="project" value="TreeGrafter"/>
</dbReference>
<dbReference type="PANTHER" id="PTHR43107">
    <property type="entry name" value="LONG-CHAIN FATTY ACID TRANSPORT PROTEIN"/>
    <property type="match status" value="1"/>
</dbReference>
<comment type="similarity">
    <text evidence="1">Belongs to the ATP-dependent AMP-binding enzyme family.</text>
</comment>
<dbReference type="InterPro" id="IPR042099">
    <property type="entry name" value="ANL_N_sf"/>
</dbReference>
<organism evidence="4 5">
    <name type="scientific">[Emmonsia] crescens</name>
    <dbReference type="NCBI Taxonomy" id="73230"/>
    <lineage>
        <taxon>Eukaryota</taxon>
        <taxon>Fungi</taxon>
        <taxon>Dikarya</taxon>
        <taxon>Ascomycota</taxon>
        <taxon>Pezizomycotina</taxon>
        <taxon>Eurotiomycetes</taxon>
        <taxon>Eurotiomycetidae</taxon>
        <taxon>Onygenales</taxon>
        <taxon>Ajellomycetaceae</taxon>
        <taxon>Emergomyces</taxon>
    </lineage>
</organism>
<dbReference type="VEuPathDB" id="FungiDB:EMCG_06789"/>
<dbReference type="Proteomes" id="UP000034164">
    <property type="component" value="Unassembled WGS sequence"/>
</dbReference>
<dbReference type="Gene3D" id="3.30.300.30">
    <property type="match status" value="1"/>
</dbReference>
<dbReference type="Pfam" id="PF00501">
    <property type="entry name" value="AMP-binding"/>
    <property type="match status" value="1"/>
</dbReference>
<dbReference type="AlphaFoldDB" id="A0A0G2IBA5"/>
<keyword evidence="2" id="KW-0436">Ligase</keyword>
<dbReference type="OrthoDB" id="10253869at2759"/>
<reference evidence="5" key="1">
    <citation type="journal article" date="2015" name="PLoS Genet.">
        <title>The dynamic genome and transcriptome of the human fungal pathogen Blastomyces and close relative Emmonsia.</title>
        <authorList>
            <person name="Munoz J.F."/>
            <person name="Gauthier G.M."/>
            <person name="Desjardins C.A."/>
            <person name="Gallo J.E."/>
            <person name="Holder J."/>
            <person name="Sullivan T.D."/>
            <person name="Marty A.J."/>
            <person name="Carmen J.C."/>
            <person name="Chen Z."/>
            <person name="Ding L."/>
            <person name="Gujja S."/>
            <person name="Magrini V."/>
            <person name="Misas E."/>
            <person name="Mitreva M."/>
            <person name="Priest M."/>
            <person name="Saif S."/>
            <person name="Whiston E.A."/>
            <person name="Young S."/>
            <person name="Zeng Q."/>
            <person name="Goldman W.E."/>
            <person name="Mardis E.R."/>
            <person name="Taylor J.W."/>
            <person name="McEwen J.G."/>
            <person name="Clay O.K."/>
            <person name="Klein B.S."/>
            <person name="Cuomo C.A."/>
        </authorList>
    </citation>
    <scope>NUCLEOTIDE SEQUENCE [LARGE SCALE GENOMIC DNA]</scope>
    <source>
        <strain evidence="5">UAMH 3008</strain>
    </source>
</reference>
<dbReference type="SUPFAM" id="SSF56801">
    <property type="entry name" value="Acetyl-CoA synthetase-like"/>
    <property type="match status" value="1"/>
</dbReference>
<evidence type="ECO:0000256" key="1">
    <source>
        <dbReference type="ARBA" id="ARBA00006432"/>
    </source>
</evidence>
<dbReference type="GO" id="GO:0005811">
    <property type="term" value="C:lipid droplet"/>
    <property type="evidence" value="ECO:0007669"/>
    <property type="project" value="TreeGrafter"/>
</dbReference>
<dbReference type="Gene3D" id="3.40.50.12780">
    <property type="entry name" value="N-terminal domain of ligase-like"/>
    <property type="match status" value="1"/>
</dbReference>
<accession>A0A0G2IBA5</accession>
<evidence type="ECO:0000259" key="3">
    <source>
        <dbReference type="Pfam" id="PF00501"/>
    </source>
</evidence>
<dbReference type="GO" id="GO:0005777">
    <property type="term" value="C:peroxisome"/>
    <property type="evidence" value="ECO:0007669"/>
    <property type="project" value="TreeGrafter"/>
</dbReference>
<evidence type="ECO:0000256" key="2">
    <source>
        <dbReference type="ARBA" id="ARBA00022598"/>
    </source>
</evidence>
<dbReference type="GO" id="GO:0005324">
    <property type="term" value="F:long-chain fatty acid transmembrane transporter activity"/>
    <property type="evidence" value="ECO:0007669"/>
    <property type="project" value="TreeGrafter"/>
</dbReference>